<organism evidence="2 3">
    <name type="scientific">Halosimplex aquaticum</name>
    <dbReference type="NCBI Taxonomy" id="3026162"/>
    <lineage>
        <taxon>Archaea</taxon>
        <taxon>Methanobacteriati</taxon>
        <taxon>Methanobacteriota</taxon>
        <taxon>Stenosarchaea group</taxon>
        <taxon>Halobacteria</taxon>
        <taxon>Halobacteriales</taxon>
        <taxon>Haloarculaceae</taxon>
        <taxon>Halosimplex</taxon>
    </lineage>
</organism>
<reference evidence="2 3" key="1">
    <citation type="journal article" date="2019" name="Int. J. Syst. Evol. Microbiol.">
        <title>The Global Catalogue of Microorganisms (GCM) 10K type strain sequencing project: providing services to taxonomists for standard genome sequencing and annotation.</title>
        <authorList>
            <consortium name="The Broad Institute Genomics Platform"/>
            <consortium name="The Broad Institute Genome Sequencing Center for Infectious Disease"/>
            <person name="Wu L."/>
            <person name="Ma J."/>
        </authorList>
    </citation>
    <scope>NUCLEOTIDE SEQUENCE [LARGE SCALE GENOMIC DNA]</scope>
    <source>
        <strain evidence="2 3">XZYJT29</strain>
    </source>
</reference>
<name>A0ABD5Y8Y7_9EURY</name>
<proteinExistence type="predicted"/>
<evidence type="ECO:0000256" key="1">
    <source>
        <dbReference type="SAM" id="MobiDB-lite"/>
    </source>
</evidence>
<dbReference type="EMBL" id="JBHTAS010000001">
    <property type="protein sequence ID" value="MFC7141835.1"/>
    <property type="molecule type" value="Genomic_DNA"/>
</dbReference>
<dbReference type="Proteomes" id="UP001596432">
    <property type="component" value="Unassembled WGS sequence"/>
</dbReference>
<protein>
    <submittedName>
        <fullName evidence="2">Uncharacterized protein</fullName>
    </submittedName>
</protein>
<accession>A0ABD5Y8Y7</accession>
<gene>
    <name evidence="2" type="ORF">ACFQMA_18615</name>
</gene>
<feature type="region of interest" description="Disordered" evidence="1">
    <location>
        <begin position="1"/>
        <end position="45"/>
    </location>
</feature>
<sequence length="239" mass="26461">MPLDAAVPQAPFQGIGNKSQQMAQRRDGSKKDSGELYGTRGRTEAHEVGHTGELVAGSLLGLDVDEEVYADGDSGYDHQIGDYTIDTKATGTDYPRPRLVVSTDVPAADWFLLVHLRIQEGIGRVIGFTDRETVLKQSAERFPGDKLNHVIDWEQLYPPRYFSSLVMAQGVTMDLYDEWIDPGGCQKCGALLNDDCERVVHIDERSLETDLSLCPECADLISAAAQKGYATEFTFYQRP</sequence>
<comment type="caution">
    <text evidence="2">The sequence shown here is derived from an EMBL/GenBank/DDBJ whole genome shotgun (WGS) entry which is preliminary data.</text>
</comment>
<dbReference type="AlphaFoldDB" id="A0ABD5Y8Y7"/>
<dbReference type="RefSeq" id="WP_274322914.1">
    <property type="nucleotide sequence ID" value="NZ_CP118158.1"/>
</dbReference>
<keyword evidence="3" id="KW-1185">Reference proteome</keyword>
<evidence type="ECO:0000313" key="3">
    <source>
        <dbReference type="Proteomes" id="UP001596432"/>
    </source>
</evidence>
<feature type="compositionally biased region" description="Basic and acidic residues" evidence="1">
    <location>
        <begin position="24"/>
        <end position="34"/>
    </location>
</feature>
<evidence type="ECO:0000313" key="2">
    <source>
        <dbReference type="EMBL" id="MFC7141835.1"/>
    </source>
</evidence>
<dbReference type="GeneID" id="78822162"/>